<reference evidence="3" key="1">
    <citation type="journal article" date="2017" name="Genome Biol.">
        <title>Comparative genomics reveals high biological diversity and specific adaptations in the industrially and medically important fungal genus Aspergillus.</title>
        <authorList>
            <person name="de Vries R.P."/>
            <person name="Riley R."/>
            <person name="Wiebenga A."/>
            <person name="Aguilar-Osorio G."/>
            <person name="Amillis S."/>
            <person name="Uchima C.A."/>
            <person name="Anderluh G."/>
            <person name="Asadollahi M."/>
            <person name="Askin M."/>
            <person name="Barry K."/>
            <person name="Battaglia E."/>
            <person name="Bayram O."/>
            <person name="Benocci T."/>
            <person name="Braus-Stromeyer S.A."/>
            <person name="Caldana C."/>
            <person name="Canovas D."/>
            <person name="Cerqueira G.C."/>
            <person name="Chen F."/>
            <person name="Chen W."/>
            <person name="Choi C."/>
            <person name="Clum A."/>
            <person name="Dos Santos R.A."/>
            <person name="Damasio A.R."/>
            <person name="Diallinas G."/>
            <person name="Emri T."/>
            <person name="Fekete E."/>
            <person name="Flipphi M."/>
            <person name="Freyberg S."/>
            <person name="Gallo A."/>
            <person name="Gournas C."/>
            <person name="Habgood R."/>
            <person name="Hainaut M."/>
            <person name="Harispe M.L."/>
            <person name="Henrissat B."/>
            <person name="Hilden K.S."/>
            <person name="Hope R."/>
            <person name="Hossain A."/>
            <person name="Karabika E."/>
            <person name="Karaffa L."/>
            <person name="Karanyi Z."/>
            <person name="Krasevec N."/>
            <person name="Kuo A."/>
            <person name="Kusch H."/>
            <person name="LaButti K."/>
            <person name="Lagendijk E.L."/>
            <person name="Lapidus A."/>
            <person name="Levasseur A."/>
            <person name="Lindquist E."/>
            <person name="Lipzen A."/>
            <person name="Logrieco A.F."/>
            <person name="MacCabe A."/>
            <person name="Maekelae M.R."/>
            <person name="Malavazi I."/>
            <person name="Melin P."/>
            <person name="Meyer V."/>
            <person name="Mielnichuk N."/>
            <person name="Miskei M."/>
            <person name="Molnar A.P."/>
            <person name="Mule G."/>
            <person name="Ngan C.Y."/>
            <person name="Orejas M."/>
            <person name="Orosz E."/>
            <person name="Ouedraogo J.P."/>
            <person name="Overkamp K.M."/>
            <person name="Park H.-S."/>
            <person name="Perrone G."/>
            <person name="Piumi F."/>
            <person name="Punt P.J."/>
            <person name="Ram A.F."/>
            <person name="Ramon A."/>
            <person name="Rauscher S."/>
            <person name="Record E."/>
            <person name="Riano-Pachon D.M."/>
            <person name="Robert V."/>
            <person name="Roehrig J."/>
            <person name="Ruller R."/>
            <person name="Salamov A."/>
            <person name="Salih N.S."/>
            <person name="Samson R.A."/>
            <person name="Sandor E."/>
            <person name="Sanguinetti M."/>
            <person name="Schuetze T."/>
            <person name="Sepcic K."/>
            <person name="Shelest E."/>
            <person name="Sherlock G."/>
            <person name="Sophianopoulou V."/>
            <person name="Squina F.M."/>
            <person name="Sun H."/>
            <person name="Susca A."/>
            <person name="Todd R.B."/>
            <person name="Tsang A."/>
            <person name="Unkles S.E."/>
            <person name="van de Wiele N."/>
            <person name="van Rossen-Uffink D."/>
            <person name="Oliveira J.V."/>
            <person name="Vesth T.C."/>
            <person name="Visser J."/>
            <person name="Yu J.-H."/>
            <person name="Zhou M."/>
            <person name="Andersen M.R."/>
            <person name="Archer D.B."/>
            <person name="Baker S.E."/>
            <person name="Benoit I."/>
            <person name="Brakhage A.A."/>
            <person name="Braus G.H."/>
            <person name="Fischer R."/>
            <person name="Frisvad J.C."/>
            <person name="Goldman G.H."/>
            <person name="Houbraken J."/>
            <person name="Oakley B."/>
            <person name="Pocsi I."/>
            <person name="Scazzocchio C."/>
            <person name="Seiboth B."/>
            <person name="vanKuyk P.A."/>
            <person name="Wortman J."/>
            <person name="Dyer P.S."/>
            <person name="Grigoriev I.V."/>
        </authorList>
    </citation>
    <scope>NUCLEOTIDE SEQUENCE [LARGE SCALE GENOMIC DNA]</scope>
    <source>
        <strain evidence="3">ITEM 5010</strain>
    </source>
</reference>
<dbReference type="Gene3D" id="3.30.710.10">
    <property type="entry name" value="Potassium Channel Kv1.1, Chain A"/>
    <property type="match status" value="1"/>
</dbReference>
<keyword evidence="3" id="KW-1185">Reference proteome</keyword>
<dbReference type="Proteomes" id="UP000188318">
    <property type="component" value="Unassembled WGS sequence"/>
</dbReference>
<name>A0A1R3S313_ASPC5</name>
<dbReference type="STRING" id="602072.A0A1R3S313"/>
<dbReference type="OMA" id="DMEIVCN"/>
<organism evidence="2 3">
    <name type="scientific">Aspergillus carbonarius (strain ITEM 5010)</name>
    <dbReference type="NCBI Taxonomy" id="602072"/>
    <lineage>
        <taxon>Eukaryota</taxon>
        <taxon>Fungi</taxon>
        <taxon>Dikarya</taxon>
        <taxon>Ascomycota</taxon>
        <taxon>Pezizomycotina</taxon>
        <taxon>Eurotiomycetes</taxon>
        <taxon>Eurotiomycetidae</taxon>
        <taxon>Eurotiales</taxon>
        <taxon>Aspergillaceae</taxon>
        <taxon>Aspergillus</taxon>
        <taxon>Aspergillus subgen. Circumdati</taxon>
    </lineage>
</organism>
<dbReference type="EMBL" id="KV907493">
    <property type="protein sequence ID" value="OOG01114.1"/>
    <property type="molecule type" value="Genomic_DNA"/>
</dbReference>
<accession>A0A1R3S313</accession>
<dbReference type="AlphaFoldDB" id="A0A1R3S313"/>
<sequence>MSIDTHLSRPWTNQEWMRDLLRTGDYSDLTISCKGYPFKVHRAIICPRWHHFNTAVSDVFKEPGYWALDLPDDDPVTIFRVLEYLYTEDYTEEGWIAQFVSSTEGKFACSRRPRECPIALQIPWNNIQVYLTAEKYQISSLMTLAAKKLHRWAEEYRRSVAFLDILEEVLTLELGAQSKLRSLFVQLTVDYIHDFIERPQFHKILKQFVGFEHEVLISVVTNRLSRP</sequence>
<dbReference type="InterPro" id="IPR000210">
    <property type="entry name" value="BTB/POZ_dom"/>
</dbReference>
<feature type="domain" description="BTB" evidence="1">
    <location>
        <begin position="27"/>
        <end position="94"/>
    </location>
</feature>
<dbReference type="OrthoDB" id="6359816at2759"/>
<dbReference type="Pfam" id="PF00651">
    <property type="entry name" value="BTB"/>
    <property type="match status" value="1"/>
</dbReference>
<dbReference type="PROSITE" id="PS50097">
    <property type="entry name" value="BTB"/>
    <property type="match status" value="1"/>
</dbReference>
<dbReference type="InterPro" id="IPR011333">
    <property type="entry name" value="SKP1/BTB/POZ_sf"/>
</dbReference>
<protein>
    <recommendedName>
        <fullName evidence="1">BTB domain-containing protein</fullName>
    </recommendedName>
</protein>
<dbReference type="SUPFAM" id="SSF54695">
    <property type="entry name" value="POZ domain"/>
    <property type="match status" value="1"/>
</dbReference>
<proteinExistence type="predicted"/>
<dbReference type="PANTHER" id="PTHR47843:SF5">
    <property type="entry name" value="BTB_POZ DOMAIN PROTEIN"/>
    <property type="match status" value="1"/>
</dbReference>
<evidence type="ECO:0000313" key="2">
    <source>
        <dbReference type="EMBL" id="OOG01114.1"/>
    </source>
</evidence>
<gene>
    <name evidence="2" type="ORF">ASPCADRAFT_202971</name>
</gene>
<dbReference type="VEuPathDB" id="FungiDB:ASPCADRAFT_202971"/>
<evidence type="ECO:0000313" key="3">
    <source>
        <dbReference type="Proteomes" id="UP000188318"/>
    </source>
</evidence>
<dbReference type="CDD" id="cd18186">
    <property type="entry name" value="BTB_POZ_ZBTB_KLHL-like"/>
    <property type="match status" value="1"/>
</dbReference>
<evidence type="ECO:0000259" key="1">
    <source>
        <dbReference type="PROSITE" id="PS50097"/>
    </source>
</evidence>
<dbReference type="PANTHER" id="PTHR47843">
    <property type="entry name" value="BTB DOMAIN-CONTAINING PROTEIN-RELATED"/>
    <property type="match status" value="1"/>
</dbReference>